<dbReference type="Pfam" id="PF02225">
    <property type="entry name" value="PA"/>
    <property type="match status" value="1"/>
</dbReference>
<evidence type="ECO:0000256" key="8">
    <source>
        <dbReference type="PROSITE-ProRule" id="PRU01240"/>
    </source>
</evidence>
<dbReference type="CDD" id="cd07489">
    <property type="entry name" value="Peptidases_S8_5"/>
    <property type="match status" value="1"/>
</dbReference>
<dbReference type="PROSITE" id="PS00136">
    <property type="entry name" value="SUBTILASE_ASP"/>
    <property type="match status" value="1"/>
</dbReference>
<keyword evidence="4 11" id="KW-0732">Signal</keyword>
<evidence type="ECO:0000259" key="14">
    <source>
        <dbReference type="Pfam" id="PF06280"/>
    </source>
</evidence>
<protein>
    <recommendedName>
        <fullName evidence="17">Peptidase S8/S53 domain-containing protein</fullName>
    </recommendedName>
</protein>
<evidence type="ECO:0000256" key="1">
    <source>
        <dbReference type="ARBA" id="ARBA00011073"/>
    </source>
</evidence>
<comment type="caution">
    <text evidence="15">The sequence shown here is derived from an EMBL/GenBank/DDBJ whole genome shotgun (WGS) entry which is preliminary data.</text>
</comment>
<feature type="domain" description="C5a peptidase/Subtilisin-like protease SBT2-like Fn3-like" evidence="14">
    <location>
        <begin position="605"/>
        <end position="724"/>
    </location>
</feature>
<dbReference type="GO" id="GO:0016020">
    <property type="term" value="C:membrane"/>
    <property type="evidence" value="ECO:0007669"/>
    <property type="project" value="InterPro"/>
</dbReference>
<evidence type="ECO:0000313" key="16">
    <source>
        <dbReference type="Proteomes" id="UP000646827"/>
    </source>
</evidence>
<evidence type="ECO:0000256" key="9">
    <source>
        <dbReference type="RuleBase" id="RU003355"/>
    </source>
</evidence>
<evidence type="ECO:0000256" key="11">
    <source>
        <dbReference type="SAM" id="SignalP"/>
    </source>
</evidence>
<dbReference type="Gene3D" id="3.50.30.30">
    <property type="match status" value="1"/>
</dbReference>
<dbReference type="PRINTS" id="PR00723">
    <property type="entry name" value="SUBTILISIN"/>
</dbReference>
<evidence type="ECO:0000313" key="15">
    <source>
        <dbReference type="EMBL" id="KAG2223928.1"/>
    </source>
</evidence>
<dbReference type="InterPro" id="IPR050131">
    <property type="entry name" value="Peptidase_S8_subtilisin-like"/>
</dbReference>
<dbReference type="OrthoDB" id="206201at2759"/>
<proteinExistence type="inferred from homology"/>
<accession>A0A8H7VPE5</accession>
<feature type="active site" description="Charge relay system" evidence="7 8">
    <location>
        <position position="211"/>
    </location>
</feature>
<dbReference type="InterPro" id="IPR015500">
    <property type="entry name" value="Peptidase_S8_subtilisin-rel"/>
</dbReference>
<dbReference type="InterPro" id="IPR000209">
    <property type="entry name" value="Peptidase_S8/S53_dom"/>
</dbReference>
<keyword evidence="3 8" id="KW-0645">Protease</keyword>
<feature type="domain" description="Peptidase S8/S53" evidence="12">
    <location>
        <begin position="144"/>
        <end position="569"/>
    </location>
</feature>
<feature type="signal peptide" evidence="11">
    <location>
        <begin position="1"/>
        <end position="22"/>
    </location>
</feature>
<dbReference type="InterPro" id="IPR010435">
    <property type="entry name" value="C5a/SBT2-like_Fn3"/>
</dbReference>
<dbReference type="GO" id="GO:0004252">
    <property type="term" value="F:serine-type endopeptidase activity"/>
    <property type="evidence" value="ECO:0007669"/>
    <property type="project" value="UniProtKB-UniRule"/>
</dbReference>
<evidence type="ECO:0000256" key="5">
    <source>
        <dbReference type="ARBA" id="ARBA00022801"/>
    </source>
</evidence>
<feature type="region of interest" description="Disordered" evidence="10">
    <location>
        <begin position="886"/>
        <end position="957"/>
    </location>
</feature>
<dbReference type="Pfam" id="PF06280">
    <property type="entry name" value="fn3_5"/>
    <property type="match status" value="1"/>
</dbReference>
<dbReference type="InterPro" id="IPR034187">
    <property type="entry name" value="Peptidases_S8_5"/>
</dbReference>
<evidence type="ECO:0000256" key="10">
    <source>
        <dbReference type="SAM" id="MobiDB-lite"/>
    </source>
</evidence>
<evidence type="ECO:0000259" key="12">
    <source>
        <dbReference type="Pfam" id="PF00082"/>
    </source>
</evidence>
<dbReference type="InterPro" id="IPR023827">
    <property type="entry name" value="Peptidase_S8_Asp-AS"/>
</dbReference>
<dbReference type="PROSITE" id="PS00138">
    <property type="entry name" value="SUBTILASE_SER"/>
    <property type="match status" value="1"/>
</dbReference>
<reference evidence="15 16" key="1">
    <citation type="submission" date="2020-12" db="EMBL/GenBank/DDBJ databases">
        <title>Metabolic potential, ecology and presence of endohyphal bacteria is reflected in genomic diversity of Mucoromycotina.</title>
        <authorList>
            <person name="Muszewska A."/>
            <person name="Okrasinska A."/>
            <person name="Steczkiewicz K."/>
            <person name="Drgas O."/>
            <person name="Orlowska M."/>
            <person name="Perlinska-Lenart U."/>
            <person name="Aleksandrzak-Piekarczyk T."/>
            <person name="Szatraj K."/>
            <person name="Zielenkiewicz U."/>
            <person name="Pilsyk S."/>
            <person name="Malc E."/>
            <person name="Mieczkowski P."/>
            <person name="Kruszewska J.S."/>
            <person name="Biernat P."/>
            <person name="Pawlowska J."/>
        </authorList>
    </citation>
    <scope>NUCLEOTIDE SEQUENCE [LARGE SCALE GENOMIC DNA]</scope>
    <source>
        <strain evidence="15 16">CBS 142.35</strain>
    </source>
</reference>
<gene>
    <name evidence="15" type="ORF">INT45_009380</name>
</gene>
<evidence type="ECO:0008006" key="17">
    <source>
        <dbReference type="Google" id="ProtNLM"/>
    </source>
</evidence>
<keyword evidence="2" id="KW-0134">Cell wall</keyword>
<feature type="active site" description="Charge relay system" evidence="7 8">
    <location>
        <position position="153"/>
    </location>
</feature>
<organism evidence="15 16">
    <name type="scientific">Circinella minor</name>
    <dbReference type="NCBI Taxonomy" id="1195481"/>
    <lineage>
        <taxon>Eukaryota</taxon>
        <taxon>Fungi</taxon>
        <taxon>Fungi incertae sedis</taxon>
        <taxon>Mucoromycota</taxon>
        <taxon>Mucoromycotina</taxon>
        <taxon>Mucoromycetes</taxon>
        <taxon>Mucorales</taxon>
        <taxon>Lichtheimiaceae</taxon>
        <taxon>Circinella</taxon>
    </lineage>
</organism>
<feature type="domain" description="PA" evidence="13">
    <location>
        <begin position="375"/>
        <end position="448"/>
    </location>
</feature>
<feature type="compositionally biased region" description="Polar residues" evidence="10">
    <location>
        <begin position="945"/>
        <end position="957"/>
    </location>
</feature>
<dbReference type="GO" id="GO:0005615">
    <property type="term" value="C:extracellular space"/>
    <property type="evidence" value="ECO:0007669"/>
    <property type="project" value="TreeGrafter"/>
</dbReference>
<dbReference type="PANTHER" id="PTHR43806:SF66">
    <property type="entry name" value="SERIN ENDOPEPTIDASE"/>
    <property type="match status" value="1"/>
</dbReference>
<dbReference type="PROSITE" id="PS00137">
    <property type="entry name" value="SUBTILASE_HIS"/>
    <property type="match status" value="1"/>
</dbReference>
<dbReference type="EMBL" id="JAEPRB010000052">
    <property type="protein sequence ID" value="KAG2223928.1"/>
    <property type="molecule type" value="Genomic_DNA"/>
</dbReference>
<name>A0A8H7VPE5_9FUNG</name>
<dbReference type="Gene3D" id="2.60.40.1710">
    <property type="entry name" value="Subtilisin-like superfamily"/>
    <property type="match status" value="1"/>
</dbReference>
<sequence>MLYYTNTYLLLLLSPLLTLVWAAKSTIPTGVVNNGYIVEFDRSPSESTFFQHDIRKVRYTYNSKLLNGASVEFGDSVSAKAALAHPDIINVWPVSHHSRPSGLSDDTAQEFTNQAFNIQPFSPEQVPLLTKSYNEAYRELGVNGTNVRIGIIDSGVDYRHPALGGCFGSGCKIEFGYDLVGDDYNGTHESVKEDNDPLDNCPPTAAGATGHGTFVSGLIGATDTRLNWTGTAPAASLGMWRVFGCNSQLATTDVFLKAMEMAYEADMDILNLSFGKDGGWHEDVIAVLADRLVSQGVHVVVASGNIGTSGIMLTASPATANGVIAVGASMNTQLPGFILNVFNNKEDVLNIPYRTIVNQPISFNQSLSLKSIKDSCSEFNEDKYKNTITLIQDNNECDLMTKLQHAKNANVTIALVYTNSNETAEPDASTSNAQLPVGFINSVAGESILNYIEKKGATQGQFTRSLVALVSPKSEANRLASFSSLGPTNELALKPELTATGGDMFSTLPLYKGGYGILSGTSMAAPLVTGSIALFLSALNENQRKEVDPETVKTALMNFARPLGSPLSNLRQYGDSPIRQGAGLVSVARAIQGYKQFHVSPSKLSFNDTEHFEETQTITINNNGDKDLTFNLVHGPALSVHGYDTKNASNPTPIEPVSFSTKDNSIASISFEKQQQIQVAPGKSVEIQVTCKPPTAFDTDSHAIYGGYIAIETADKSLAASIPYIGMVGNMAQLPILDRSSAGVYPFPSIGNYDGTILKENETGKFTPLLQPTVLVRLLTGTPLLDLQVVQEKGKKVIGSIPFNELDQNQNRAWLPRNTRTITSSSSIFHEYKWDGQIQPIKGDERYVKTGTYRIRVRALHVFGDRENDQDWDEWVSPPLYMDMDGDSNKKKEGLDDDIPLPIPTTTTAAAQEPSNSFNNHPDATHFSEATPSPLKNGEEDSAVESGNQGFTASVGL</sequence>
<dbReference type="InterPro" id="IPR036852">
    <property type="entry name" value="Peptidase_S8/S53_dom_sf"/>
</dbReference>
<dbReference type="GO" id="GO:0006508">
    <property type="term" value="P:proteolysis"/>
    <property type="evidence" value="ECO:0007669"/>
    <property type="project" value="UniProtKB-KW"/>
</dbReference>
<dbReference type="Gene3D" id="3.40.50.200">
    <property type="entry name" value="Peptidase S8/S53 domain"/>
    <property type="match status" value="1"/>
</dbReference>
<feature type="compositionally biased region" description="Polar residues" evidence="10">
    <location>
        <begin position="913"/>
        <end position="922"/>
    </location>
</feature>
<evidence type="ECO:0000256" key="6">
    <source>
        <dbReference type="ARBA" id="ARBA00022825"/>
    </source>
</evidence>
<dbReference type="SUPFAM" id="SSF52743">
    <property type="entry name" value="Subtilisin-like"/>
    <property type="match status" value="1"/>
</dbReference>
<feature type="active site" description="Charge relay system" evidence="7 8">
    <location>
        <position position="522"/>
    </location>
</feature>
<evidence type="ECO:0000256" key="3">
    <source>
        <dbReference type="ARBA" id="ARBA00022670"/>
    </source>
</evidence>
<evidence type="ECO:0000259" key="13">
    <source>
        <dbReference type="Pfam" id="PF02225"/>
    </source>
</evidence>
<keyword evidence="2" id="KW-0964">Secreted</keyword>
<feature type="chain" id="PRO_5034127286" description="Peptidase S8/S53 domain-containing protein" evidence="11">
    <location>
        <begin position="23"/>
        <end position="957"/>
    </location>
</feature>
<keyword evidence="16" id="KW-1185">Reference proteome</keyword>
<dbReference type="InterPro" id="IPR022398">
    <property type="entry name" value="Peptidase_S8_His-AS"/>
</dbReference>
<dbReference type="InterPro" id="IPR003137">
    <property type="entry name" value="PA_domain"/>
</dbReference>
<comment type="similarity">
    <text evidence="1 8 9">Belongs to the peptidase S8 family.</text>
</comment>
<dbReference type="Pfam" id="PF00082">
    <property type="entry name" value="Peptidase_S8"/>
    <property type="match status" value="1"/>
</dbReference>
<dbReference type="AlphaFoldDB" id="A0A8H7VPE5"/>
<keyword evidence="6 8" id="KW-0720">Serine protease</keyword>
<dbReference type="PANTHER" id="PTHR43806">
    <property type="entry name" value="PEPTIDASE S8"/>
    <property type="match status" value="1"/>
</dbReference>
<evidence type="ECO:0000256" key="2">
    <source>
        <dbReference type="ARBA" id="ARBA00022512"/>
    </source>
</evidence>
<evidence type="ECO:0000256" key="7">
    <source>
        <dbReference type="PIRSR" id="PIRSR615500-1"/>
    </source>
</evidence>
<evidence type="ECO:0000256" key="4">
    <source>
        <dbReference type="ARBA" id="ARBA00022729"/>
    </source>
</evidence>
<keyword evidence="5 8" id="KW-0378">Hydrolase</keyword>
<dbReference type="PROSITE" id="PS51892">
    <property type="entry name" value="SUBTILASE"/>
    <property type="match status" value="1"/>
</dbReference>
<dbReference type="InterPro" id="IPR023828">
    <property type="entry name" value="Peptidase_S8_Ser-AS"/>
</dbReference>
<dbReference type="Proteomes" id="UP000646827">
    <property type="component" value="Unassembled WGS sequence"/>
</dbReference>